<accession>A0A7E4ZQZ1</accession>
<evidence type="ECO:0000313" key="3">
    <source>
        <dbReference type="WBParaSite" id="Pan_g12191.t1"/>
    </source>
</evidence>
<dbReference type="Proteomes" id="UP000492821">
    <property type="component" value="Unassembled WGS sequence"/>
</dbReference>
<keyword evidence="2" id="KW-1185">Reference proteome</keyword>
<evidence type="ECO:0000256" key="1">
    <source>
        <dbReference type="SAM" id="MobiDB-lite"/>
    </source>
</evidence>
<name>A0A7E4ZQZ1_PANRE</name>
<reference evidence="3" key="2">
    <citation type="submission" date="2020-10" db="UniProtKB">
        <authorList>
            <consortium name="WormBaseParasite"/>
        </authorList>
    </citation>
    <scope>IDENTIFICATION</scope>
</reference>
<dbReference type="WBParaSite" id="Pan_g12191.t1">
    <property type="protein sequence ID" value="Pan_g12191.t1"/>
    <property type="gene ID" value="Pan_g12191"/>
</dbReference>
<feature type="region of interest" description="Disordered" evidence="1">
    <location>
        <begin position="51"/>
        <end position="71"/>
    </location>
</feature>
<protein>
    <submittedName>
        <fullName evidence="3">Transposase</fullName>
    </submittedName>
</protein>
<dbReference type="AlphaFoldDB" id="A0A7E4ZQZ1"/>
<organism evidence="2 3">
    <name type="scientific">Panagrellus redivivus</name>
    <name type="common">Microworm</name>
    <dbReference type="NCBI Taxonomy" id="6233"/>
    <lineage>
        <taxon>Eukaryota</taxon>
        <taxon>Metazoa</taxon>
        <taxon>Ecdysozoa</taxon>
        <taxon>Nematoda</taxon>
        <taxon>Chromadorea</taxon>
        <taxon>Rhabditida</taxon>
        <taxon>Tylenchina</taxon>
        <taxon>Panagrolaimomorpha</taxon>
        <taxon>Panagrolaimoidea</taxon>
        <taxon>Panagrolaimidae</taxon>
        <taxon>Panagrellus</taxon>
    </lineage>
</organism>
<proteinExistence type="predicted"/>
<reference evidence="2" key="1">
    <citation type="journal article" date="2013" name="Genetics">
        <title>The draft genome and transcriptome of Panagrellus redivivus are shaped by the harsh demands of a free-living lifestyle.</title>
        <authorList>
            <person name="Srinivasan J."/>
            <person name="Dillman A.R."/>
            <person name="Macchietto M.G."/>
            <person name="Heikkinen L."/>
            <person name="Lakso M."/>
            <person name="Fracchia K.M."/>
            <person name="Antoshechkin I."/>
            <person name="Mortazavi A."/>
            <person name="Wong G."/>
            <person name="Sternberg P.W."/>
        </authorList>
    </citation>
    <scope>NUCLEOTIDE SEQUENCE [LARGE SCALE GENOMIC DNA]</scope>
    <source>
        <strain evidence="2">MT8872</strain>
    </source>
</reference>
<evidence type="ECO:0000313" key="2">
    <source>
        <dbReference type="Proteomes" id="UP000492821"/>
    </source>
</evidence>
<sequence>MVLMAVRGLDIRDIGLPLADVLIDTGRESVVVDEPYTPTFDSICHRRSINLDQSVGQPPHRHRRRLDERTQ</sequence>